<dbReference type="GO" id="GO:0016740">
    <property type="term" value="F:transferase activity"/>
    <property type="evidence" value="ECO:0007669"/>
    <property type="project" value="UniProtKB-KW"/>
</dbReference>
<feature type="domain" description="Formyl transferase N-terminal" evidence="1">
    <location>
        <begin position="93"/>
        <end position="173"/>
    </location>
</feature>
<dbReference type="Proteomes" id="UP000320421">
    <property type="component" value="Chromosome"/>
</dbReference>
<proteinExistence type="predicted"/>
<dbReference type="Pfam" id="PF00551">
    <property type="entry name" value="Formyl_trans_N"/>
    <property type="match status" value="1"/>
</dbReference>
<evidence type="ECO:0000259" key="1">
    <source>
        <dbReference type="Pfam" id="PF00551"/>
    </source>
</evidence>
<name>A0A517PKQ5_9PLAN</name>
<organism evidence="2 3">
    <name type="scientific">Gimesia chilikensis</name>
    <dbReference type="NCBI Taxonomy" id="2605989"/>
    <lineage>
        <taxon>Bacteria</taxon>
        <taxon>Pseudomonadati</taxon>
        <taxon>Planctomycetota</taxon>
        <taxon>Planctomycetia</taxon>
        <taxon>Planctomycetales</taxon>
        <taxon>Planctomycetaceae</taxon>
        <taxon>Gimesia</taxon>
    </lineage>
</organism>
<keyword evidence="3" id="KW-1185">Reference proteome</keyword>
<evidence type="ECO:0000313" key="2">
    <source>
        <dbReference type="EMBL" id="QDT19952.1"/>
    </source>
</evidence>
<dbReference type="InterPro" id="IPR036477">
    <property type="entry name" value="Formyl_transf_N_sf"/>
</dbReference>
<protein>
    <submittedName>
        <fullName evidence="2">Methionyl-tRNA formyltransferase</fullName>
    </submittedName>
</protein>
<dbReference type="Gene3D" id="3.40.50.170">
    <property type="entry name" value="Formyl transferase, N-terminal domain"/>
    <property type="match status" value="1"/>
</dbReference>
<dbReference type="AlphaFoldDB" id="A0A517PKQ5"/>
<reference evidence="2 3" key="1">
    <citation type="submission" date="2019-02" db="EMBL/GenBank/DDBJ databases">
        <title>Deep-cultivation of Planctomycetes and their phenomic and genomic characterization uncovers novel biology.</title>
        <authorList>
            <person name="Wiegand S."/>
            <person name="Jogler M."/>
            <person name="Boedeker C."/>
            <person name="Pinto D."/>
            <person name="Vollmers J."/>
            <person name="Rivas-Marin E."/>
            <person name="Kohn T."/>
            <person name="Peeters S.H."/>
            <person name="Heuer A."/>
            <person name="Rast P."/>
            <person name="Oberbeckmann S."/>
            <person name="Bunk B."/>
            <person name="Jeske O."/>
            <person name="Meyerdierks A."/>
            <person name="Storesund J.E."/>
            <person name="Kallscheuer N."/>
            <person name="Luecker S."/>
            <person name="Lage O.M."/>
            <person name="Pohl T."/>
            <person name="Merkel B.J."/>
            <person name="Hornburger P."/>
            <person name="Mueller R.-W."/>
            <person name="Bruemmer F."/>
            <person name="Labrenz M."/>
            <person name="Spormann A.M."/>
            <person name="Op den Camp H."/>
            <person name="Overmann J."/>
            <person name="Amann R."/>
            <person name="Jetten M.S.M."/>
            <person name="Mascher T."/>
            <person name="Medema M.H."/>
            <person name="Devos D.P."/>
            <person name="Kaster A.-K."/>
            <person name="Ovreas L."/>
            <person name="Rohde M."/>
            <person name="Galperin M.Y."/>
            <person name="Jogler C."/>
        </authorList>
    </citation>
    <scope>NUCLEOTIDE SEQUENCE [LARGE SCALE GENOMIC DNA]</scope>
    <source>
        <strain evidence="2 3">HG66A1</strain>
    </source>
</reference>
<dbReference type="OrthoDB" id="9802815at2"/>
<evidence type="ECO:0000313" key="3">
    <source>
        <dbReference type="Proteomes" id="UP000320421"/>
    </source>
</evidence>
<dbReference type="InterPro" id="IPR002376">
    <property type="entry name" value="Formyl_transf_N"/>
</dbReference>
<dbReference type="EMBL" id="CP036266">
    <property type="protein sequence ID" value="QDT19952.1"/>
    <property type="molecule type" value="Genomic_DNA"/>
</dbReference>
<dbReference type="SUPFAM" id="SSF53328">
    <property type="entry name" value="Formyltransferase"/>
    <property type="match status" value="1"/>
</dbReference>
<dbReference type="RefSeq" id="WP_145182048.1">
    <property type="nucleotide sequence ID" value="NZ_CP036266.1"/>
</dbReference>
<sequence>MKITVFTSNQPRHLSLIAGLASIADEVFAIQECNTIFPGQVADFFRRSEVMQEYFSHVIAAEKEIFGLPRFSPANVRSLSMKLGDLNRLEMSTLQPALESDYYVVFGSSFIKGDLIDFLVNHRALNIHMGVSPYYRGSSCNFWALQEGHPDYVGATIHMLSKGLDSGPMLFHALPAPQEIEAFPLGMRAVKAAHTGLIEYLQAGKIFDFEPVVQDKSLELKYTRNSDFTDEVAAAYLQAAPSAADIAHALAARDLERFLHPYLF</sequence>
<gene>
    <name evidence="2" type="ORF">HG66A1_17250</name>
</gene>
<keyword evidence="2" id="KW-0808">Transferase</keyword>
<accession>A0A517PKQ5</accession>